<dbReference type="PANTHER" id="PTHR32026:SF10">
    <property type="entry name" value="METHYLTRANSFERASE-LIKE PROTEIN 24-RELATED"/>
    <property type="match status" value="1"/>
</dbReference>
<evidence type="ECO:0008006" key="2">
    <source>
        <dbReference type="Google" id="ProtNLM"/>
    </source>
</evidence>
<proteinExistence type="predicted"/>
<reference evidence="1" key="1">
    <citation type="journal article" date="2020" name="Nature">
        <title>Giant virus diversity and host interactions through global metagenomics.</title>
        <authorList>
            <person name="Schulz F."/>
            <person name="Roux S."/>
            <person name="Paez-Espino D."/>
            <person name="Jungbluth S."/>
            <person name="Walsh D.A."/>
            <person name="Denef V.J."/>
            <person name="McMahon K.D."/>
            <person name="Konstantinidis K.T."/>
            <person name="Eloe-Fadrosh E.A."/>
            <person name="Kyrpides N.C."/>
            <person name="Woyke T."/>
        </authorList>
    </citation>
    <scope>NUCLEOTIDE SEQUENCE</scope>
    <source>
        <strain evidence="1">GVMAG-S-3300013006-158</strain>
    </source>
</reference>
<dbReference type="PANTHER" id="PTHR32026">
    <property type="entry name" value="METHYLTRANSFERASE-LIKE PROTEIN 24"/>
    <property type="match status" value="1"/>
</dbReference>
<sequence>MSLDYVRIFESDRGKVRIGSSHDGGYVVVDNLEYDCFLSCGIGNDVQFEKEFCSQYPTVPCIAFDGTIDRLPEENAHIQFIKKNITAFESDTTTNLLEWIEKYDNIFLKMDIETFEFRWLQILTEQHLQKIKQLIVEFHFPWTEPGFTHLDTPLPIDQKQDVLKKLSQHIHLFTCIRIIAVVQRYMRGTSYRMCLNVRIFERIFNFQSDAIQCLYQHHWIGLICHMRIFLSQVILSLYIHKEIEYKEIEYKEIEYKEIEYKEIE</sequence>
<dbReference type="AlphaFoldDB" id="A0A6C0KR43"/>
<evidence type="ECO:0000313" key="1">
    <source>
        <dbReference type="EMBL" id="QHU18798.1"/>
    </source>
</evidence>
<protein>
    <recommendedName>
        <fullName evidence="2">Methyltransferase FkbM domain-containing protein</fullName>
    </recommendedName>
</protein>
<name>A0A6C0KR43_9ZZZZ</name>
<accession>A0A6C0KR43</accession>
<dbReference type="InterPro" id="IPR026913">
    <property type="entry name" value="METTL24"/>
</dbReference>
<organism evidence="1">
    <name type="scientific">viral metagenome</name>
    <dbReference type="NCBI Taxonomy" id="1070528"/>
    <lineage>
        <taxon>unclassified sequences</taxon>
        <taxon>metagenomes</taxon>
        <taxon>organismal metagenomes</taxon>
    </lineage>
</organism>
<dbReference type="EMBL" id="MN740938">
    <property type="protein sequence ID" value="QHU18798.1"/>
    <property type="molecule type" value="Genomic_DNA"/>
</dbReference>